<gene>
    <name evidence="1" type="ORF">I602_493</name>
    <name evidence="2" type="ORF">SAMN05444353_1292</name>
</gene>
<evidence type="ECO:0000313" key="2">
    <source>
        <dbReference type="EMBL" id="SEE22509.1"/>
    </source>
</evidence>
<organism evidence="1 3">
    <name type="scientific">Polaribacter dokdonensis DSW-5</name>
    <dbReference type="NCBI Taxonomy" id="1300348"/>
    <lineage>
        <taxon>Bacteria</taxon>
        <taxon>Pseudomonadati</taxon>
        <taxon>Bacteroidota</taxon>
        <taxon>Flavobacteriia</taxon>
        <taxon>Flavobacteriales</taxon>
        <taxon>Flavobacteriaceae</taxon>
    </lineage>
</organism>
<dbReference type="Pfam" id="PF14907">
    <property type="entry name" value="NTP_transf_5"/>
    <property type="match status" value="1"/>
</dbReference>
<dbReference type="EMBL" id="LGBR01000001">
    <property type="protein sequence ID" value="KOY50933.1"/>
    <property type="molecule type" value="Genomic_DNA"/>
</dbReference>
<dbReference type="EMBL" id="FNUE01000001">
    <property type="protein sequence ID" value="SEE22509.1"/>
    <property type="molecule type" value="Genomic_DNA"/>
</dbReference>
<evidence type="ECO:0000313" key="4">
    <source>
        <dbReference type="Proteomes" id="UP000183071"/>
    </source>
</evidence>
<comment type="caution">
    <text evidence="1">The sequence shown here is derived from an EMBL/GenBank/DDBJ whole genome shotgun (WGS) entry which is preliminary data.</text>
</comment>
<dbReference type="AlphaFoldDB" id="A0A0M9CEM9"/>
<evidence type="ECO:0000313" key="3">
    <source>
        <dbReference type="Proteomes" id="UP000037716"/>
    </source>
</evidence>
<keyword evidence="4" id="KW-1185">Reference proteome</keyword>
<reference evidence="2 4" key="2">
    <citation type="submission" date="2016-10" db="EMBL/GenBank/DDBJ databases">
        <authorList>
            <person name="Varghese N."/>
            <person name="Submissions S."/>
        </authorList>
    </citation>
    <scope>NUCLEOTIDE SEQUENCE [LARGE SCALE GENOMIC DNA]</scope>
    <source>
        <strain evidence="2 4">DSW-5</strain>
    </source>
</reference>
<sequence length="366" mass="43025">MNYKENLFFIAECLTINHEAKNNNRIETILKSNTVDWDEVVKLSTAQYVFPALYYNLKRADFLHYLPDELVNYMQYISNLNKERNEQIIAQATEINNLLQAYDIHPIFLKGTGNLLEGLYEDIGERMVGDIDFIFSKEDYPKVIKILSEDGYSKVHQTEYDFPQFKHHPRLQKEGKIAAVEIHKELLLEKYAKEFNYELIQKDAQIINGIQVLSYRNQLSLSIIAKQINDGGLYHKNIALRNAYDVFLLSKKTNALIAFDQFETLKNPLTCFLASCYITFNKPRSLEYKTSSNIEEYLAIFNAQMMDDELRRKNLKSADKKLFVNSRVKILYKSIVDKDHRTWLYKRITDKEWQQQKLIQLGLKKA</sequence>
<dbReference type="RefSeq" id="WP_053973172.1">
    <property type="nucleotide sequence ID" value="NZ_FNUE01000001.1"/>
</dbReference>
<name>A0A0M9CEM9_9FLAO</name>
<dbReference type="InterPro" id="IPR039498">
    <property type="entry name" value="NTP_transf_5"/>
</dbReference>
<reference evidence="1 3" key="1">
    <citation type="submission" date="2015-07" db="EMBL/GenBank/DDBJ databases">
        <title>Genome of Polaribacter dokdonenesis DSW-5, isolated from seawater off Dokdo in Korea.</title>
        <authorList>
            <person name="Yoon K."/>
            <person name="Song J.Y."/>
            <person name="Kim J.F."/>
        </authorList>
    </citation>
    <scope>NUCLEOTIDE SEQUENCE [LARGE SCALE GENOMIC DNA]</scope>
    <source>
        <strain evidence="1 3">DSW-5</strain>
    </source>
</reference>
<dbReference type="PATRIC" id="fig|1300348.6.peg.491"/>
<dbReference type="Proteomes" id="UP000037716">
    <property type="component" value="Unassembled WGS sequence"/>
</dbReference>
<dbReference type="OrthoDB" id="1117814at2"/>
<dbReference type="STRING" id="1300348.I602_493"/>
<dbReference type="Proteomes" id="UP000183071">
    <property type="component" value="Unassembled WGS sequence"/>
</dbReference>
<evidence type="ECO:0000313" key="1">
    <source>
        <dbReference type="EMBL" id="KOY50933.1"/>
    </source>
</evidence>
<protein>
    <submittedName>
        <fullName evidence="2">Uncharacterized nucleotidyltransferase</fullName>
    </submittedName>
</protein>
<proteinExistence type="predicted"/>
<accession>A0A0M9CEM9</accession>